<dbReference type="EMBL" id="JACGWK010000002">
    <property type="protein sequence ID" value="KAL0370495.1"/>
    <property type="molecule type" value="Genomic_DNA"/>
</dbReference>
<protein>
    <submittedName>
        <fullName evidence="2">Uncharacterized protein</fullName>
    </submittedName>
</protein>
<name>A0AAW2QS95_9LAMI</name>
<dbReference type="PANTHER" id="PTHR34222:SF99">
    <property type="entry name" value="PROTEIN, PUTATIVE-RELATED"/>
    <property type="match status" value="1"/>
</dbReference>
<sequence length="272" mass="30700">MENRICDNVHGSLIITVEHNRSRHGNSKITKEKGNPTNLTNGGSHAMILGFSSGTSETVVCFLRFPRNKSCSKKNEKTFRGEFQPVEAKEYRVKLGLVLHQCLWDGTNFPWGGAERYIVSLGSKMKPGFHLMAAFPKPAAGSKNLENGSVITGPQCTCGVTLVWRYRAIANQNESHQLMQFLMRLHESFSAERSQVLMMDHLPDLEKAFSMVMSVEKQRTVHTELAENTNNVAYQLVKKENMRDHAEKLVFKHSSISPRKICRTLSIPQLEP</sequence>
<dbReference type="AlphaFoldDB" id="A0AAW2QS95"/>
<evidence type="ECO:0000313" key="2">
    <source>
        <dbReference type="EMBL" id="KAL0370495.1"/>
    </source>
</evidence>
<comment type="caution">
    <text evidence="2">The sequence shown here is derived from an EMBL/GenBank/DDBJ whole genome shotgun (WGS) entry which is preliminary data.</text>
</comment>
<feature type="region of interest" description="Disordered" evidence="1">
    <location>
        <begin position="21"/>
        <end position="40"/>
    </location>
</feature>
<dbReference type="PANTHER" id="PTHR34222">
    <property type="entry name" value="GAG_PRE-INTEGRS DOMAIN-CONTAINING PROTEIN"/>
    <property type="match status" value="1"/>
</dbReference>
<evidence type="ECO:0000256" key="1">
    <source>
        <dbReference type="SAM" id="MobiDB-lite"/>
    </source>
</evidence>
<reference evidence="2" key="2">
    <citation type="journal article" date="2024" name="Plant">
        <title>Genomic evolution and insights into agronomic trait innovations of Sesamum species.</title>
        <authorList>
            <person name="Miao H."/>
            <person name="Wang L."/>
            <person name="Qu L."/>
            <person name="Liu H."/>
            <person name="Sun Y."/>
            <person name="Le M."/>
            <person name="Wang Q."/>
            <person name="Wei S."/>
            <person name="Zheng Y."/>
            <person name="Lin W."/>
            <person name="Duan Y."/>
            <person name="Cao H."/>
            <person name="Xiong S."/>
            <person name="Wang X."/>
            <person name="Wei L."/>
            <person name="Li C."/>
            <person name="Ma Q."/>
            <person name="Ju M."/>
            <person name="Zhao R."/>
            <person name="Li G."/>
            <person name="Mu C."/>
            <person name="Tian Q."/>
            <person name="Mei H."/>
            <person name="Zhang T."/>
            <person name="Gao T."/>
            <person name="Zhang H."/>
        </authorList>
    </citation>
    <scope>NUCLEOTIDE SEQUENCE</scope>
    <source>
        <strain evidence="2">G01</strain>
    </source>
</reference>
<accession>A0AAW2QS95</accession>
<organism evidence="2">
    <name type="scientific">Sesamum angustifolium</name>
    <dbReference type="NCBI Taxonomy" id="2727405"/>
    <lineage>
        <taxon>Eukaryota</taxon>
        <taxon>Viridiplantae</taxon>
        <taxon>Streptophyta</taxon>
        <taxon>Embryophyta</taxon>
        <taxon>Tracheophyta</taxon>
        <taxon>Spermatophyta</taxon>
        <taxon>Magnoliopsida</taxon>
        <taxon>eudicotyledons</taxon>
        <taxon>Gunneridae</taxon>
        <taxon>Pentapetalae</taxon>
        <taxon>asterids</taxon>
        <taxon>lamiids</taxon>
        <taxon>Lamiales</taxon>
        <taxon>Pedaliaceae</taxon>
        <taxon>Sesamum</taxon>
    </lineage>
</organism>
<proteinExistence type="predicted"/>
<gene>
    <name evidence="2" type="ORF">Sangu_0367600</name>
</gene>
<reference evidence="2" key="1">
    <citation type="submission" date="2020-06" db="EMBL/GenBank/DDBJ databases">
        <authorList>
            <person name="Li T."/>
            <person name="Hu X."/>
            <person name="Zhang T."/>
            <person name="Song X."/>
            <person name="Zhang H."/>
            <person name="Dai N."/>
            <person name="Sheng W."/>
            <person name="Hou X."/>
            <person name="Wei L."/>
        </authorList>
    </citation>
    <scope>NUCLEOTIDE SEQUENCE</scope>
    <source>
        <strain evidence="2">G01</strain>
        <tissue evidence="2">Leaf</tissue>
    </source>
</reference>